<dbReference type="InterPro" id="IPR000843">
    <property type="entry name" value="HTH_LacI"/>
</dbReference>
<keyword evidence="2 5" id="KW-0238">DNA-binding</keyword>
<protein>
    <submittedName>
        <fullName evidence="5">LacI family DNA-binding transcriptional regulator</fullName>
    </submittedName>
</protein>
<evidence type="ECO:0000256" key="2">
    <source>
        <dbReference type="ARBA" id="ARBA00023125"/>
    </source>
</evidence>
<dbReference type="InterPro" id="IPR010982">
    <property type="entry name" value="Lambda_DNA-bd_dom_sf"/>
</dbReference>
<feature type="domain" description="HTH lacI-type" evidence="4">
    <location>
        <begin position="21"/>
        <end position="75"/>
    </location>
</feature>
<dbReference type="PROSITE" id="PS50932">
    <property type="entry name" value="HTH_LACI_2"/>
    <property type="match status" value="1"/>
</dbReference>
<dbReference type="Gene3D" id="1.10.260.40">
    <property type="entry name" value="lambda repressor-like DNA-binding domains"/>
    <property type="match status" value="1"/>
</dbReference>
<name>A0ABV6QHM6_9ACTN</name>
<evidence type="ECO:0000256" key="1">
    <source>
        <dbReference type="ARBA" id="ARBA00023015"/>
    </source>
</evidence>
<sequence length="353" mass="37961">MSKRFDLQLPSRRQEGPTTVVTIADVARHAGVAPSTVSYVLSGKRSISGDTRERVQASVRALGYRPNASARALASNRSNVLALVIPLRTGMHVPVLMQFATSVVTTARRYDHDVLLLTADEGPSGLERVAQSALVDALVVMDVELHDERVPVLRELPMPSVLIGFPAEAEGLTCIDLDFVNAGAECVDHLTDLGHRSIALLGTPSAVYERQTGFAHRTLAGFRSAAERRGVTGIETPCENTFEAVLETVGQLLDEHPDLTGMVVQNEPIIGPLLDVLRRLGRRVPEDMSLMAICADDVAERQVPQLSSVAIPADEIGQQAVESLIAKLEGHEVPALTLFPPRLTPRASTCAAP</sequence>
<accession>A0ABV6QHM6</accession>
<dbReference type="GO" id="GO:0003677">
    <property type="term" value="F:DNA binding"/>
    <property type="evidence" value="ECO:0007669"/>
    <property type="project" value="UniProtKB-KW"/>
</dbReference>
<evidence type="ECO:0000313" key="5">
    <source>
        <dbReference type="EMBL" id="MFC0624025.1"/>
    </source>
</evidence>
<evidence type="ECO:0000259" key="4">
    <source>
        <dbReference type="PROSITE" id="PS50932"/>
    </source>
</evidence>
<dbReference type="Pfam" id="PF00356">
    <property type="entry name" value="LacI"/>
    <property type="match status" value="1"/>
</dbReference>
<dbReference type="Pfam" id="PF13377">
    <property type="entry name" value="Peripla_BP_3"/>
    <property type="match status" value="1"/>
</dbReference>
<evidence type="ECO:0000313" key="6">
    <source>
        <dbReference type="Proteomes" id="UP001589890"/>
    </source>
</evidence>
<dbReference type="PANTHER" id="PTHR30146:SF153">
    <property type="entry name" value="LACTOSE OPERON REPRESSOR"/>
    <property type="match status" value="1"/>
</dbReference>
<reference evidence="5 6" key="1">
    <citation type="submission" date="2024-09" db="EMBL/GenBank/DDBJ databases">
        <authorList>
            <person name="Sun Q."/>
            <person name="Mori K."/>
        </authorList>
    </citation>
    <scope>NUCLEOTIDE SEQUENCE [LARGE SCALE GENOMIC DNA]</scope>
    <source>
        <strain evidence="5 6">CGMCC 1.15906</strain>
    </source>
</reference>
<dbReference type="PANTHER" id="PTHR30146">
    <property type="entry name" value="LACI-RELATED TRANSCRIPTIONAL REPRESSOR"/>
    <property type="match status" value="1"/>
</dbReference>
<gene>
    <name evidence="5" type="ORF">ACFFGN_08120</name>
</gene>
<dbReference type="InterPro" id="IPR028082">
    <property type="entry name" value="Peripla_BP_I"/>
</dbReference>
<dbReference type="SUPFAM" id="SSF47413">
    <property type="entry name" value="lambda repressor-like DNA-binding domains"/>
    <property type="match status" value="1"/>
</dbReference>
<proteinExistence type="predicted"/>
<dbReference type="Proteomes" id="UP001589890">
    <property type="component" value="Unassembled WGS sequence"/>
</dbReference>
<organism evidence="5 6">
    <name type="scientific">Kribbella deserti</name>
    <dbReference type="NCBI Taxonomy" id="1926257"/>
    <lineage>
        <taxon>Bacteria</taxon>
        <taxon>Bacillati</taxon>
        <taxon>Actinomycetota</taxon>
        <taxon>Actinomycetes</taxon>
        <taxon>Propionibacteriales</taxon>
        <taxon>Kribbellaceae</taxon>
        <taxon>Kribbella</taxon>
    </lineage>
</organism>
<dbReference type="CDD" id="cd06267">
    <property type="entry name" value="PBP1_LacI_sugar_binding-like"/>
    <property type="match status" value="1"/>
</dbReference>
<dbReference type="SMART" id="SM00354">
    <property type="entry name" value="HTH_LACI"/>
    <property type="match status" value="1"/>
</dbReference>
<dbReference type="CDD" id="cd01392">
    <property type="entry name" value="HTH_LacI"/>
    <property type="match status" value="1"/>
</dbReference>
<evidence type="ECO:0000256" key="3">
    <source>
        <dbReference type="ARBA" id="ARBA00023163"/>
    </source>
</evidence>
<dbReference type="EMBL" id="JBHLTC010000008">
    <property type="protein sequence ID" value="MFC0624025.1"/>
    <property type="molecule type" value="Genomic_DNA"/>
</dbReference>
<dbReference type="SUPFAM" id="SSF53822">
    <property type="entry name" value="Periplasmic binding protein-like I"/>
    <property type="match status" value="1"/>
</dbReference>
<dbReference type="InterPro" id="IPR046335">
    <property type="entry name" value="LacI/GalR-like_sensor"/>
</dbReference>
<dbReference type="RefSeq" id="WP_380044748.1">
    <property type="nucleotide sequence ID" value="NZ_JBHLTC010000008.1"/>
</dbReference>
<keyword evidence="6" id="KW-1185">Reference proteome</keyword>
<comment type="caution">
    <text evidence="5">The sequence shown here is derived from an EMBL/GenBank/DDBJ whole genome shotgun (WGS) entry which is preliminary data.</text>
</comment>
<dbReference type="Gene3D" id="3.40.50.2300">
    <property type="match status" value="2"/>
</dbReference>
<keyword evidence="3" id="KW-0804">Transcription</keyword>
<keyword evidence="1" id="KW-0805">Transcription regulation</keyword>